<dbReference type="Gene3D" id="3.10.450.50">
    <property type="match status" value="1"/>
</dbReference>
<dbReference type="RefSeq" id="WP_146945419.1">
    <property type="nucleotide sequence ID" value="NZ_BJUL01000036.1"/>
</dbReference>
<protein>
    <submittedName>
        <fullName evidence="1">Nuclear transport factor 2 family protein</fullName>
    </submittedName>
</protein>
<proteinExistence type="predicted"/>
<dbReference type="Pfam" id="PF12893">
    <property type="entry name" value="Lumazine_bd_2"/>
    <property type="match status" value="1"/>
</dbReference>
<gene>
    <name evidence="1" type="ORF">JDS37_17695</name>
</gene>
<accession>A0AAQ0CHE9</accession>
<reference evidence="1" key="1">
    <citation type="submission" date="2020-12" db="EMBL/GenBank/DDBJ databases">
        <title>Genome reconstruction of Halomonas venusta strain DSM 4743.</title>
        <authorList>
            <person name="Aguirre-Garrido J.F."/>
            <person name="Hernandez-Soto L.M."/>
            <person name="Martinez-Abarca F."/>
        </authorList>
    </citation>
    <scope>NUCLEOTIDE SEQUENCE</scope>
    <source>
        <strain evidence="1">4743</strain>
    </source>
</reference>
<dbReference type="InterPro" id="IPR039437">
    <property type="entry name" value="FrzH/put_lumazine-bd"/>
</dbReference>
<evidence type="ECO:0000313" key="1">
    <source>
        <dbReference type="EMBL" id="QRL03082.1"/>
    </source>
</evidence>
<dbReference type="EMBL" id="CP066539">
    <property type="protein sequence ID" value="QRL03082.1"/>
    <property type="molecule type" value="Genomic_DNA"/>
</dbReference>
<dbReference type="InterPro" id="IPR032710">
    <property type="entry name" value="NTF2-like_dom_sf"/>
</dbReference>
<evidence type="ECO:0000313" key="2">
    <source>
        <dbReference type="Proteomes" id="UP000663479"/>
    </source>
</evidence>
<dbReference type="Proteomes" id="UP000663479">
    <property type="component" value="Chromosome"/>
</dbReference>
<dbReference type="AlphaFoldDB" id="A0AAQ0CHE9"/>
<organism evidence="1 2">
    <name type="scientific">Vreelandella venusta</name>
    <dbReference type="NCBI Taxonomy" id="44935"/>
    <lineage>
        <taxon>Bacteria</taxon>
        <taxon>Pseudomonadati</taxon>
        <taxon>Pseudomonadota</taxon>
        <taxon>Gammaproteobacteria</taxon>
        <taxon>Oceanospirillales</taxon>
        <taxon>Halomonadaceae</taxon>
        <taxon>Vreelandella</taxon>
    </lineage>
</organism>
<sequence length="139" mass="15450">MTDITVMGDAPEIVEIKRVVQLYVDGFQGGIEKLKEAFHQDAWIFALDADGLLAAGRVSERFERWAASYRPVKSRFIAVTQAGDVASVLLGFDNSENLEDSWVDVIALIKAQGSWQITNKTAAHSTRAAWAKPYLQHNK</sequence>
<name>A0AAQ0CHE9_9GAMM</name>
<dbReference type="SUPFAM" id="SSF54427">
    <property type="entry name" value="NTF2-like"/>
    <property type="match status" value="1"/>
</dbReference>